<sequence length="77" mass="8819">MNLHLGVPHDEFIQKMLADANDINDINATDVAVNTLSITEALLVHVHKNEEQATRPRIHRSEQRRHQRDINAKCTTL</sequence>
<evidence type="ECO:0000313" key="2">
    <source>
        <dbReference type="EMBL" id="CAL1673308.1"/>
    </source>
</evidence>
<dbReference type="AlphaFoldDB" id="A0AAV2N171"/>
<proteinExistence type="predicted"/>
<organism evidence="2 3">
    <name type="scientific">Lasius platythorax</name>
    <dbReference type="NCBI Taxonomy" id="488582"/>
    <lineage>
        <taxon>Eukaryota</taxon>
        <taxon>Metazoa</taxon>
        <taxon>Ecdysozoa</taxon>
        <taxon>Arthropoda</taxon>
        <taxon>Hexapoda</taxon>
        <taxon>Insecta</taxon>
        <taxon>Pterygota</taxon>
        <taxon>Neoptera</taxon>
        <taxon>Endopterygota</taxon>
        <taxon>Hymenoptera</taxon>
        <taxon>Apocrita</taxon>
        <taxon>Aculeata</taxon>
        <taxon>Formicoidea</taxon>
        <taxon>Formicidae</taxon>
        <taxon>Formicinae</taxon>
        <taxon>Lasius</taxon>
        <taxon>Lasius</taxon>
    </lineage>
</organism>
<feature type="compositionally biased region" description="Basic residues" evidence="1">
    <location>
        <begin position="56"/>
        <end position="67"/>
    </location>
</feature>
<dbReference type="EMBL" id="OZ034824">
    <property type="protein sequence ID" value="CAL1673308.1"/>
    <property type="molecule type" value="Genomic_DNA"/>
</dbReference>
<dbReference type="Proteomes" id="UP001497644">
    <property type="component" value="Chromosome 1"/>
</dbReference>
<accession>A0AAV2N171</accession>
<feature type="region of interest" description="Disordered" evidence="1">
    <location>
        <begin position="51"/>
        <end position="77"/>
    </location>
</feature>
<protein>
    <submittedName>
        <fullName evidence="2">Uncharacterized protein</fullName>
    </submittedName>
</protein>
<evidence type="ECO:0000256" key="1">
    <source>
        <dbReference type="SAM" id="MobiDB-lite"/>
    </source>
</evidence>
<reference evidence="2 3" key="1">
    <citation type="submission" date="2024-04" db="EMBL/GenBank/DDBJ databases">
        <authorList>
            <consortium name="Molecular Ecology Group"/>
        </authorList>
    </citation>
    <scope>NUCLEOTIDE SEQUENCE [LARGE SCALE GENOMIC DNA]</scope>
</reference>
<evidence type="ECO:0000313" key="3">
    <source>
        <dbReference type="Proteomes" id="UP001497644"/>
    </source>
</evidence>
<gene>
    <name evidence="2" type="ORF">LPLAT_LOCUS229</name>
</gene>
<name>A0AAV2N171_9HYME</name>
<keyword evidence="3" id="KW-1185">Reference proteome</keyword>